<dbReference type="AlphaFoldDB" id="A0A327WYQ0"/>
<evidence type="ECO:0008006" key="6">
    <source>
        <dbReference type="Google" id="ProtNLM"/>
    </source>
</evidence>
<gene>
    <name evidence="2" type="ORF">B0I24_10571</name>
    <name evidence="3" type="ORF">CWE07_07380</name>
</gene>
<keyword evidence="5" id="KW-1185">Reference proteome</keyword>
<evidence type="ECO:0000313" key="4">
    <source>
        <dbReference type="Proteomes" id="UP000249203"/>
    </source>
</evidence>
<dbReference type="Pfam" id="PF11174">
    <property type="entry name" value="DUF2970"/>
    <property type="match status" value="1"/>
</dbReference>
<proteinExistence type="predicted"/>
<dbReference type="InterPro" id="IPR021344">
    <property type="entry name" value="DUF2970"/>
</dbReference>
<accession>A0A327WYQ0</accession>
<reference evidence="2 4" key="2">
    <citation type="submission" date="2018-06" db="EMBL/GenBank/DDBJ databases">
        <title>Genomic Encyclopedia of Type Strains, Phase III (KMG-III): the genomes of soil and plant-associated and newly described type strains.</title>
        <authorList>
            <person name="Whitman W."/>
        </authorList>
    </citation>
    <scope>NUCLEOTIDE SEQUENCE [LARGE SCALE GENOMIC DNA]</scope>
    <source>
        <strain evidence="2 4">CGMCC 1.15366</strain>
    </source>
</reference>
<dbReference type="OrthoDB" id="5625885at2"/>
<keyword evidence="1" id="KW-1133">Transmembrane helix</keyword>
<keyword evidence="1" id="KW-0812">Transmembrane</keyword>
<dbReference type="EMBL" id="QLMD01000005">
    <property type="protein sequence ID" value="RAJ98319.1"/>
    <property type="molecule type" value="Genomic_DNA"/>
</dbReference>
<protein>
    <recommendedName>
        <fullName evidence="6">DUF2970 family protein</fullName>
    </recommendedName>
</protein>
<sequence length="70" mass="7847">MKHVHSSRPTFWQICFSVLAALFGVQSEKARARDFTQGNPIPYIVIGIIFIVLFVVLIALAVRLMLFIAA</sequence>
<feature type="transmembrane region" description="Helical" evidence="1">
    <location>
        <begin position="43"/>
        <end position="66"/>
    </location>
</feature>
<dbReference type="Proteomes" id="UP000287865">
    <property type="component" value="Unassembled WGS sequence"/>
</dbReference>
<evidence type="ECO:0000313" key="3">
    <source>
        <dbReference type="EMBL" id="RUO24856.1"/>
    </source>
</evidence>
<dbReference type="RefSeq" id="WP_111569165.1">
    <property type="nucleotide sequence ID" value="NZ_PIPK01000005.1"/>
</dbReference>
<name>A0A327WYQ0_9GAMM</name>
<evidence type="ECO:0000313" key="5">
    <source>
        <dbReference type="Proteomes" id="UP000287865"/>
    </source>
</evidence>
<organism evidence="2 4">
    <name type="scientific">Aliidiomarina maris</name>
    <dbReference type="NCBI Taxonomy" id="531312"/>
    <lineage>
        <taxon>Bacteria</taxon>
        <taxon>Pseudomonadati</taxon>
        <taxon>Pseudomonadota</taxon>
        <taxon>Gammaproteobacteria</taxon>
        <taxon>Alteromonadales</taxon>
        <taxon>Idiomarinaceae</taxon>
        <taxon>Aliidiomarina</taxon>
    </lineage>
</organism>
<dbReference type="Proteomes" id="UP000249203">
    <property type="component" value="Unassembled WGS sequence"/>
</dbReference>
<reference evidence="3 5" key="1">
    <citation type="journal article" date="2018" name="Front. Microbiol.">
        <title>Genome-Based Analysis Reveals the Taxonomy and Diversity of the Family Idiomarinaceae.</title>
        <authorList>
            <person name="Liu Y."/>
            <person name="Lai Q."/>
            <person name="Shao Z."/>
        </authorList>
    </citation>
    <scope>NUCLEOTIDE SEQUENCE [LARGE SCALE GENOMIC DNA]</scope>
    <source>
        <strain evidence="3 5">CF12-14</strain>
    </source>
</reference>
<evidence type="ECO:0000256" key="1">
    <source>
        <dbReference type="SAM" id="Phobius"/>
    </source>
</evidence>
<evidence type="ECO:0000313" key="2">
    <source>
        <dbReference type="EMBL" id="RAJ98319.1"/>
    </source>
</evidence>
<comment type="caution">
    <text evidence="2">The sequence shown here is derived from an EMBL/GenBank/DDBJ whole genome shotgun (WGS) entry which is preliminary data.</text>
</comment>
<keyword evidence="1" id="KW-0472">Membrane</keyword>
<dbReference type="EMBL" id="PIPK01000005">
    <property type="protein sequence ID" value="RUO24856.1"/>
    <property type="molecule type" value="Genomic_DNA"/>
</dbReference>